<evidence type="ECO:0000256" key="4">
    <source>
        <dbReference type="ARBA" id="ARBA00023163"/>
    </source>
</evidence>
<dbReference type="AlphaFoldDB" id="A0A4R6V5F1"/>
<keyword evidence="1" id="KW-0678">Repressor</keyword>
<dbReference type="InterPro" id="IPR036271">
    <property type="entry name" value="Tet_transcr_reg_TetR-rel_C_sf"/>
</dbReference>
<keyword evidence="8" id="KW-1185">Reference proteome</keyword>
<proteinExistence type="predicted"/>
<dbReference type="InterPro" id="IPR001647">
    <property type="entry name" value="HTH_TetR"/>
</dbReference>
<evidence type="ECO:0000256" key="3">
    <source>
        <dbReference type="ARBA" id="ARBA00023125"/>
    </source>
</evidence>
<dbReference type="OrthoDB" id="7505659at2"/>
<accession>A0A4R6V5F1</accession>
<keyword evidence="3 5" id="KW-0238">DNA-binding</keyword>
<dbReference type="RefSeq" id="WP_133740201.1">
    <property type="nucleotide sequence ID" value="NZ_SNYN01000002.1"/>
</dbReference>
<organism evidence="7 8">
    <name type="scientific">Actinorugispora endophytica</name>
    <dbReference type="NCBI Taxonomy" id="1605990"/>
    <lineage>
        <taxon>Bacteria</taxon>
        <taxon>Bacillati</taxon>
        <taxon>Actinomycetota</taxon>
        <taxon>Actinomycetes</taxon>
        <taxon>Streptosporangiales</taxon>
        <taxon>Nocardiopsidaceae</taxon>
        <taxon>Actinorugispora</taxon>
    </lineage>
</organism>
<dbReference type="PANTHER" id="PTHR30055:SF226">
    <property type="entry name" value="HTH-TYPE TRANSCRIPTIONAL REGULATOR PKSA"/>
    <property type="match status" value="1"/>
</dbReference>
<dbReference type="PANTHER" id="PTHR30055">
    <property type="entry name" value="HTH-TYPE TRANSCRIPTIONAL REGULATOR RUTR"/>
    <property type="match status" value="1"/>
</dbReference>
<evidence type="ECO:0000259" key="6">
    <source>
        <dbReference type="PROSITE" id="PS50977"/>
    </source>
</evidence>
<dbReference type="InterPro" id="IPR050109">
    <property type="entry name" value="HTH-type_TetR-like_transc_reg"/>
</dbReference>
<evidence type="ECO:0000256" key="2">
    <source>
        <dbReference type="ARBA" id="ARBA00023015"/>
    </source>
</evidence>
<dbReference type="EMBL" id="SNYN01000002">
    <property type="protein sequence ID" value="TDQ54181.1"/>
    <property type="molecule type" value="Genomic_DNA"/>
</dbReference>
<dbReference type="PRINTS" id="PR00455">
    <property type="entry name" value="HTHTETR"/>
</dbReference>
<dbReference type="Proteomes" id="UP000295281">
    <property type="component" value="Unassembled WGS sequence"/>
</dbReference>
<reference evidence="7 8" key="1">
    <citation type="submission" date="2019-03" db="EMBL/GenBank/DDBJ databases">
        <title>Genomic Encyclopedia of Type Strains, Phase IV (KMG-IV): sequencing the most valuable type-strain genomes for metagenomic binning, comparative biology and taxonomic classification.</title>
        <authorList>
            <person name="Goeker M."/>
        </authorList>
    </citation>
    <scope>NUCLEOTIDE SEQUENCE [LARGE SCALE GENOMIC DNA]</scope>
    <source>
        <strain evidence="7 8">DSM 46770</strain>
    </source>
</reference>
<dbReference type="SUPFAM" id="SSF46689">
    <property type="entry name" value="Homeodomain-like"/>
    <property type="match status" value="1"/>
</dbReference>
<evidence type="ECO:0000256" key="5">
    <source>
        <dbReference type="PROSITE-ProRule" id="PRU00335"/>
    </source>
</evidence>
<dbReference type="SUPFAM" id="SSF48498">
    <property type="entry name" value="Tetracyclin repressor-like, C-terminal domain"/>
    <property type="match status" value="1"/>
</dbReference>
<dbReference type="Gene3D" id="1.10.357.10">
    <property type="entry name" value="Tetracycline Repressor, domain 2"/>
    <property type="match status" value="1"/>
</dbReference>
<keyword evidence="2" id="KW-0805">Transcription regulation</keyword>
<evidence type="ECO:0000313" key="7">
    <source>
        <dbReference type="EMBL" id="TDQ54181.1"/>
    </source>
</evidence>
<dbReference type="GO" id="GO:0000976">
    <property type="term" value="F:transcription cis-regulatory region binding"/>
    <property type="evidence" value="ECO:0007669"/>
    <property type="project" value="TreeGrafter"/>
</dbReference>
<feature type="DNA-binding region" description="H-T-H motif" evidence="5">
    <location>
        <begin position="37"/>
        <end position="56"/>
    </location>
</feature>
<sequence length="200" mass="21959">MADDRRQRGYAKGRAKREQILDEAIALFGEVGYRSASLREIAQRCGITHAGLQHHFPTKESLLLEVLKRRDEVDAARSGLGSVTGVELLRRLVELTLRNTEQPGIVELYCVLSSEATAPGHPAHGFFADRYTRTTSLIEEAFAETARSGALRAGVDPRVASQGVVALMDGLQVQWLLNRASVDMAAVLRAHIGEHLTVDF</sequence>
<dbReference type="InterPro" id="IPR009057">
    <property type="entry name" value="Homeodomain-like_sf"/>
</dbReference>
<dbReference type="InterPro" id="IPR039538">
    <property type="entry name" value="BetI_C"/>
</dbReference>
<dbReference type="GO" id="GO:0003700">
    <property type="term" value="F:DNA-binding transcription factor activity"/>
    <property type="evidence" value="ECO:0007669"/>
    <property type="project" value="TreeGrafter"/>
</dbReference>
<gene>
    <name evidence="7" type="ORF">EV190_10213</name>
</gene>
<feature type="domain" description="HTH tetR-type" evidence="6">
    <location>
        <begin position="14"/>
        <end position="74"/>
    </location>
</feature>
<name>A0A4R6V5F1_9ACTN</name>
<dbReference type="Pfam" id="PF13977">
    <property type="entry name" value="TetR_C_6"/>
    <property type="match status" value="1"/>
</dbReference>
<keyword evidence="4" id="KW-0804">Transcription</keyword>
<comment type="caution">
    <text evidence="7">The sequence shown here is derived from an EMBL/GenBank/DDBJ whole genome shotgun (WGS) entry which is preliminary data.</text>
</comment>
<evidence type="ECO:0000313" key="8">
    <source>
        <dbReference type="Proteomes" id="UP000295281"/>
    </source>
</evidence>
<dbReference type="Pfam" id="PF00440">
    <property type="entry name" value="TetR_N"/>
    <property type="match status" value="1"/>
</dbReference>
<protein>
    <submittedName>
        <fullName evidence="7">TetR family transcriptional regulator</fullName>
    </submittedName>
</protein>
<evidence type="ECO:0000256" key="1">
    <source>
        <dbReference type="ARBA" id="ARBA00022491"/>
    </source>
</evidence>
<dbReference type="PROSITE" id="PS50977">
    <property type="entry name" value="HTH_TETR_2"/>
    <property type="match status" value="1"/>
</dbReference>